<sequence length="122" mass="13643">MWMELSLGALLMLLLILFYLRRGNPSEKEKLTDPDAERGVIVTYSKHIPGYEVKRILGPVESSSVVPLEGDYPLELAEEATLEKLMDKAKNMGANAILELKMEREEHATHIKVVARGLAVVI</sequence>
<accession>A0A7C5L210</accession>
<dbReference type="Gene3D" id="3.30.110.70">
    <property type="entry name" value="Hypothetical protein apc22750. Chain B"/>
    <property type="match status" value="1"/>
</dbReference>
<dbReference type="InterPro" id="IPR002765">
    <property type="entry name" value="UPF0145_YbjQ-like"/>
</dbReference>
<evidence type="ECO:0000256" key="1">
    <source>
        <dbReference type="ARBA" id="ARBA00010751"/>
    </source>
</evidence>
<proteinExistence type="inferred from homology"/>
<dbReference type="Pfam" id="PF01906">
    <property type="entry name" value="YbjQ_1"/>
    <property type="match status" value="1"/>
</dbReference>
<gene>
    <name evidence="2" type="ORF">ENJ61_01765</name>
</gene>
<dbReference type="InterPro" id="IPR035439">
    <property type="entry name" value="UPF0145_dom_sf"/>
</dbReference>
<dbReference type="SUPFAM" id="SSF117782">
    <property type="entry name" value="YbjQ-like"/>
    <property type="match status" value="1"/>
</dbReference>
<reference evidence="2" key="1">
    <citation type="journal article" date="2020" name="mSystems">
        <title>Genome- and Community-Level Interaction Insights into Carbon Utilization and Element Cycling Functions of Hydrothermarchaeota in Hydrothermal Sediment.</title>
        <authorList>
            <person name="Zhou Z."/>
            <person name="Liu Y."/>
            <person name="Xu W."/>
            <person name="Pan J."/>
            <person name="Luo Z.H."/>
            <person name="Li M."/>
        </authorList>
    </citation>
    <scope>NUCLEOTIDE SEQUENCE [LARGE SCALE GENOMIC DNA]</scope>
    <source>
        <strain evidence="2">HyVt-501</strain>
    </source>
</reference>
<evidence type="ECO:0000313" key="2">
    <source>
        <dbReference type="EMBL" id="HHJ63612.1"/>
    </source>
</evidence>
<dbReference type="EMBL" id="DRNB01000060">
    <property type="protein sequence ID" value="HHJ63612.1"/>
    <property type="molecule type" value="Genomic_DNA"/>
</dbReference>
<dbReference type="Proteomes" id="UP000885792">
    <property type="component" value="Unassembled WGS sequence"/>
</dbReference>
<organism evidence="2">
    <name type="scientific">Aquifex aeolicus</name>
    <dbReference type="NCBI Taxonomy" id="63363"/>
    <lineage>
        <taxon>Bacteria</taxon>
        <taxon>Pseudomonadati</taxon>
        <taxon>Aquificota</taxon>
        <taxon>Aquificia</taxon>
        <taxon>Aquificales</taxon>
        <taxon>Aquificaceae</taxon>
        <taxon>Aquifex</taxon>
    </lineage>
</organism>
<dbReference type="AlphaFoldDB" id="A0A7C5L210"/>
<protein>
    <submittedName>
        <fullName evidence="2">Heavy metal-binding domain-containing protein</fullName>
    </submittedName>
</protein>
<comment type="caution">
    <text evidence="2">The sequence shown here is derived from an EMBL/GenBank/DDBJ whole genome shotgun (WGS) entry which is preliminary data.</text>
</comment>
<name>A0A7C5L210_AQUAO</name>
<comment type="similarity">
    <text evidence="1">Belongs to the UPF0145 family.</text>
</comment>